<comment type="caution">
    <text evidence="1">The sequence shown here is derived from an EMBL/GenBank/DDBJ whole genome shotgun (WGS) entry which is preliminary data.</text>
</comment>
<dbReference type="EMBL" id="MKIO01000021">
    <property type="protein sequence ID" value="OLP56799.1"/>
    <property type="molecule type" value="Genomic_DNA"/>
</dbReference>
<gene>
    <name evidence="1" type="ORF">BJF92_12055</name>
</gene>
<dbReference type="AlphaFoldDB" id="A0A1Q9AN95"/>
<dbReference type="Proteomes" id="UP000186143">
    <property type="component" value="Unassembled WGS sequence"/>
</dbReference>
<sequence>MTHADIINGWPTIGDFASDIGVSYGAAKAMRRRGSIPSAYWVRAVDGAEKRGLDGVSYQRLAQLAAAALEAAE</sequence>
<evidence type="ECO:0008006" key="3">
    <source>
        <dbReference type="Google" id="ProtNLM"/>
    </source>
</evidence>
<dbReference type="RefSeq" id="WP_075633819.1">
    <property type="nucleotide sequence ID" value="NZ_MKIO01000021.1"/>
</dbReference>
<evidence type="ECO:0000313" key="1">
    <source>
        <dbReference type="EMBL" id="OLP56799.1"/>
    </source>
</evidence>
<accession>A0A1Q9AN95</accession>
<proteinExistence type="predicted"/>
<name>A0A1Q9AN95_9HYPH</name>
<dbReference type="OrthoDB" id="7923400at2"/>
<organism evidence="1 2">
    <name type="scientific">Xaviernesmea rhizosphaerae</name>
    <dbReference type="NCBI Taxonomy" id="1672749"/>
    <lineage>
        <taxon>Bacteria</taxon>
        <taxon>Pseudomonadati</taxon>
        <taxon>Pseudomonadota</taxon>
        <taxon>Alphaproteobacteria</taxon>
        <taxon>Hyphomicrobiales</taxon>
        <taxon>Rhizobiaceae</taxon>
        <taxon>Rhizobium/Agrobacterium group</taxon>
        <taxon>Xaviernesmea</taxon>
    </lineage>
</organism>
<reference evidence="1 2" key="1">
    <citation type="submission" date="2016-09" db="EMBL/GenBank/DDBJ databases">
        <title>Rhizobium sp. nov., a novel species isolated from the rice rhizosphere.</title>
        <authorList>
            <person name="Zhao J."/>
            <person name="Zhang X."/>
        </authorList>
    </citation>
    <scope>NUCLEOTIDE SEQUENCE [LARGE SCALE GENOMIC DNA]</scope>
    <source>
        <strain evidence="1 2">MH17</strain>
    </source>
</reference>
<evidence type="ECO:0000313" key="2">
    <source>
        <dbReference type="Proteomes" id="UP000186143"/>
    </source>
</evidence>
<protein>
    <recommendedName>
        <fullName evidence="3">DNA-binding protein</fullName>
    </recommendedName>
</protein>